<dbReference type="PANTHER" id="PTHR11537">
    <property type="entry name" value="VOLTAGE-GATED POTASSIUM CHANNEL"/>
    <property type="match status" value="1"/>
</dbReference>
<evidence type="ECO:0000256" key="8">
    <source>
        <dbReference type="ARBA" id="ARBA00022989"/>
    </source>
</evidence>
<dbReference type="Pfam" id="PF00520">
    <property type="entry name" value="Ion_trans"/>
    <property type="match status" value="1"/>
</dbReference>
<dbReference type="InterPro" id="IPR027359">
    <property type="entry name" value="Volt_channel_dom_sf"/>
</dbReference>
<keyword evidence="2" id="KW-0813">Transport</keyword>
<evidence type="ECO:0000256" key="7">
    <source>
        <dbReference type="ARBA" id="ARBA00022958"/>
    </source>
</evidence>
<feature type="transmembrane region" description="Helical" evidence="13">
    <location>
        <begin position="245"/>
        <end position="273"/>
    </location>
</feature>
<evidence type="ECO:0000256" key="5">
    <source>
        <dbReference type="ARBA" id="ARBA00022826"/>
    </source>
</evidence>
<feature type="region of interest" description="Disordered" evidence="12">
    <location>
        <begin position="284"/>
        <end position="352"/>
    </location>
</feature>
<sequence length="379" mass="43118">MEVQRFVSEAAAARRPSMREKPARPPRTQLYRMIRDHSHRPESQLYRACLTTLILLNVVAFIWSTDDWFWYNYQNVFYYFEAMSSCLFLLDYAFRIYSAPQSQKLSRKGTVGETRARLNWIFSYPGLIDLLSLLPFFLEVALQDYHVNLPNFTYLRILRLSRLMKSSVFKDAWDCFERVMYYNRSILGVSATLCLVLLILTSTAMYYLAPKESASDEDFSSILACIYLCILMLTGQGGPEGELPWYTKVVCSCTAIFSVALFAIPASMLTWGFEAEAERLMKKQHQRKRNAQARVAQGLPPVADSSSSSDGMSTDSEWEDYEGVVVDDDEDDEPEGKPSPEGDAGPGQHEVLKAIEAMAEQIRDLKKEVAEIKSLVGPN</sequence>
<evidence type="ECO:0000313" key="16">
    <source>
        <dbReference type="EMBL" id="CAE0817839.1"/>
    </source>
</evidence>
<comment type="subcellular location">
    <subcellularLocation>
        <location evidence="1">Membrane</location>
        <topology evidence="1">Multi-pass membrane protein</topology>
    </subcellularLocation>
</comment>
<feature type="domain" description="Ion transport" evidence="14">
    <location>
        <begin position="49"/>
        <end position="278"/>
    </location>
</feature>
<dbReference type="GO" id="GO:0001508">
    <property type="term" value="P:action potential"/>
    <property type="evidence" value="ECO:0007669"/>
    <property type="project" value="TreeGrafter"/>
</dbReference>
<organism evidence="16">
    <name type="scientific">Eutreptiella gymnastica</name>
    <dbReference type="NCBI Taxonomy" id="73025"/>
    <lineage>
        <taxon>Eukaryota</taxon>
        <taxon>Discoba</taxon>
        <taxon>Euglenozoa</taxon>
        <taxon>Euglenida</taxon>
        <taxon>Spirocuta</taxon>
        <taxon>Euglenophyceae</taxon>
        <taxon>Eutreptiales</taxon>
        <taxon>Eutreptiaceae</taxon>
        <taxon>Eutreptiella</taxon>
    </lineage>
</organism>
<evidence type="ECO:0000256" key="11">
    <source>
        <dbReference type="ARBA" id="ARBA00023303"/>
    </source>
</evidence>
<feature type="transmembrane region" description="Helical" evidence="13">
    <location>
        <begin position="221"/>
        <end position="239"/>
    </location>
</feature>
<keyword evidence="6" id="KW-0851">Voltage-gated channel</keyword>
<proteinExistence type="predicted"/>
<name>A0A6T2BTT3_9EUGL</name>
<evidence type="ECO:0000256" key="13">
    <source>
        <dbReference type="SAM" id="Phobius"/>
    </source>
</evidence>
<dbReference type="PANTHER" id="PTHR11537:SF254">
    <property type="entry name" value="POTASSIUM VOLTAGE-GATED CHANNEL PROTEIN SHAB"/>
    <property type="match status" value="1"/>
</dbReference>
<feature type="transmembrane region" description="Helical" evidence="13">
    <location>
        <begin position="118"/>
        <end position="138"/>
    </location>
</feature>
<gene>
    <name evidence="15" type="ORF">EGYM00163_LOCUS29006</name>
    <name evidence="16" type="ORF">EGYM00163_LOCUS29007</name>
</gene>
<feature type="transmembrane region" description="Helical" evidence="13">
    <location>
        <begin position="45"/>
        <end position="64"/>
    </location>
</feature>
<keyword evidence="3" id="KW-0633">Potassium transport</keyword>
<feature type="region of interest" description="Disordered" evidence="12">
    <location>
        <begin position="1"/>
        <end position="24"/>
    </location>
</feature>
<dbReference type="SUPFAM" id="SSF81324">
    <property type="entry name" value="Voltage-gated potassium channels"/>
    <property type="match status" value="1"/>
</dbReference>
<dbReference type="GO" id="GO:0005249">
    <property type="term" value="F:voltage-gated potassium channel activity"/>
    <property type="evidence" value="ECO:0007669"/>
    <property type="project" value="InterPro"/>
</dbReference>
<feature type="transmembrane region" description="Helical" evidence="13">
    <location>
        <begin position="186"/>
        <end position="209"/>
    </location>
</feature>
<evidence type="ECO:0000256" key="6">
    <source>
        <dbReference type="ARBA" id="ARBA00022882"/>
    </source>
</evidence>
<accession>A0A6T2BTT3</accession>
<evidence type="ECO:0000313" key="15">
    <source>
        <dbReference type="EMBL" id="CAE0817838.1"/>
    </source>
</evidence>
<evidence type="ECO:0000256" key="3">
    <source>
        <dbReference type="ARBA" id="ARBA00022538"/>
    </source>
</evidence>
<dbReference type="Gene3D" id="1.20.120.350">
    <property type="entry name" value="Voltage-gated potassium channels. Chain C"/>
    <property type="match status" value="1"/>
</dbReference>
<evidence type="ECO:0000256" key="2">
    <source>
        <dbReference type="ARBA" id="ARBA00022448"/>
    </source>
</evidence>
<feature type="compositionally biased region" description="Acidic residues" evidence="12">
    <location>
        <begin position="316"/>
        <end position="334"/>
    </location>
</feature>
<evidence type="ECO:0000256" key="9">
    <source>
        <dbReference type="ARBA" id="ARBA00023065"/>
    </source>
</evidence>
<protein>
    <recommendedName>
        <fullName evidence="14">Ion transport domain-containing protein</fullName>
    </recommendedName>
</protein>
<dbReference type="Gene3D" id="1.10.287.70">
    <property type="match status" value="1"/>
</dbReference>
<dbReference type="EMBL" id="HBJA01083115">
    <property type="protein sequence ID" value="CAE0817838.1"/>
    <property type="molecule type" value="Transcribed_RNA"/>
</dbReference>
<keyword evidence="7" id="KW-0630">Potassium</keyword>
<evidence type="ECO:0000256" key="1">
    <source>
        <dbReference type="ARBA" id="ARBA00004141"/>
    </source>
</evidence>
<dbReference type="InterPro" id="IPR005821">
    <property type="entry name" value="Ion_trans_dom"/>
</dbReference>
<keyword evidence="10 13" id="KW-0472">Membrane</keyword>
<keyword evidence="9" id="KW-0406">Ion transport</keyword>
<evidence type="ECO:0000256" key="12">
    <source>
        <dbReference type="SAM" id="MobiDB-lite"/>
    </source>
</evidence>
<reference evidence="16" key="1">
    <citation type="submission" date="2021-01" db="EMBL/GenBank/DDBJ databases">
        <authorList>
            <person name="Corre E."/>
            <person name="Pelletier E."/>
            <person name="Niang G."/>
            <person name="Scheremetjew M."/>
            <person name="Finn R."/>
            <person name="Kale V."/>
            <person name="Holt S."/>
            <person name="Cochrane G."/>
            <person name="Meng A."/>
            <person name="Brown T."/>
            <person name="Cohen L."/>
        </authorList>
    </citation>
    <scope>NUCLEOTIDE SEQUENCE</scope>
    <source>
        <strain evidence="16">CCMP1594</strain>
    </source>
</reference>
<evidence type="ECO:0000256" key="10">
    <source>
        <dbReference type="ARBA" id="ARBA00023136"/>
    </source>
</evidence>
<keyword evidence="11" id="KW-0407">Ion channel</keyword>
<dbReference type="EMBL" id="HBJA01083116">
    <property type="protein sequence ID" value="CAE0817839.1"/>
    <property type="molecule type" value="Transcribed_RNA"/>
</dbReference>
<feature type="transmembrane region" description="Helical" evidence="13">
    <location>
        <begin position="76"/>
        <end position="97"/>
    </location>
</feature>
<dbReference type="InterPro" id="IPR028325">
    <property type="entry name" value="VG_K_chnl"/>
</dbReference>
<keyword evidence="4 13" id="KW-0812">Transmembrane</keyword>
<keyword evidence="5" id="KW-0631">Potassium channel</keyword>
<dbReference type="AlphaFoldDB" id="A0A6T2BTT3"/>
<dbReference type="GO" id="GO:0008076">
    <property type="term" value="C:voltage-gated potassium channel complex"/>
    <property type="evidence" value="ECO:0007669"/>
    <property type="project" value="InterPro"/>
</dbReference>
<feature type="compositionally biased region" description="Low complexity" evidence="12">
    <location>
        <begin position="304"/>
        <end position="315"/>
    </location>
</feature>
<evidence type="ECO:0000259" key="14">
    <source>
        <dbReference type="Pfam" id="PF00520"/>
    </source>
</evidence>
<evidence type="ECO:0000256" key="4">
    <source>
        <dbReference type="ARBA" id="ARBA00022692"/>
    </source>
</evidence>
<keyword evidence="8 13" id="KW-1133">Transmembrane helix</keyword>